<reference evidence="6" key="1">
    <citation type="submission" date="2016-06" db="EMBL/GenBank/DDBJ databases">
        <authorList>
            <person name="Varghese N."/>
            <person name="Submissions Spin"/>
        </authorList>
    </citation>
    <scope>NUCLEOTIDE SEQUENCE [LARGE SCALE GENOMIC DNA]</scope>
    <source>
        <strain evidence="6">DSM 43168</strain>
    </source>
</reference>
<evidence type="ECO:0000256" key="1">
    <source>
        <dbReference type="ARBA" id="ARBA00023002"/>
    </source>
</evidence>
<dbReference type="RefSeq" id="WP_074474136.1">
    <property type="nucleotide sequence ID" value="NZ_FMCT01000004.1"/>
</dbReference>
<gene>
    <name evidence="5" type="ORF">GA0070563_10470</name>
</gene>
<dbReference type="PRINTS" id="PR00469">
    <property type="entry name" value="PNDRDTASEII"/>
</dbReference>
<name>A0A1C4WW41_9ACTN</name>
<dbReference type="InterPro" id="IPR006905">
    <property type="entry name" value="Flavin_halogenase"/>
</dbReference>
<evidence type="ECO:0000313" key="6">
    <source>
        <dbReference type="Proteomes" id="UP000183585"/>
    </source>
</evidence>
<evidence type="ECO:0000256" key="3">
    <source>
        <dbReference type="ARBA" id="ARBA00038396"/>
    </source>
</evidence>
<keyword evidence="1" id="KW-0560">Oxidoreductase</keyword>
<protein>
    <submittedName>
        <fullName evidence="5">Dehydrogenase (Flavoprotein)</fullName>
    </submittedName>
</protein>
<accession>A0A1C4WW41</accession>
<feature type="region of interest" description="Disordered" evidence="4">
    <location>
        <begin position="423"/>
        <end position="468"/>
    </location>
</feature>
<evidence type="ECO:0000256" key="4">
    <source>
        <dbReference type="SAM" id="MobiDB-lite"/>
    </source>
</evidence>
<sequence>MKVLVIGGGPAGSTAATAMAQAGLDVRLIESAHFPRYHVGESLTPSCRVVLDAIGLSKIVDDYGFVKKNGGVIHWDDDQWAFDWHEQSGVQSWQVDRSEFDALLLEHARQNGVAVTTGVTGRSVRFADGRPVAVECSPEDGESFTIDDFDFLIDATGRNGLLSARHFGNREPLSNLRNVGIWGYWTGASLLPETPTGGINIISSPEGWYWVIPLAGGRMSIGYVTTKDAFARDRREHPSSDDLYRHLIAASPTVAGLTAGAASIGSTRVETDYSYIADQFCGPGYAIVGDAACFLDPLLSTGVHLALYSALTAAACVASVDRGEVSETEALRFFEFAYRRAYMRLFALVSIMYERYLGKDGFFLTSDRLIGDEQPAQAEEGVSSRSFAEIIGGLSDLREAANSSTRVITDQLREEAVRVQMRAVRAPDSTGPDFTPVRGNPLSDAESADYRLVTSPQLGLERVREPRP</sequence>
<comment type="similarity">
    <text evidence="3">Belongs to the flavin-dependent halogenase family. Bacterial tryptophan halogenase subfamily.</text>
</comment>
<dbReference type="Proteomes" id="UP000183585">
    <property type="component" value="Unassembled WGS sequence"/>
</dbReference>
<dbReference type="SUPFAM" id="SSF51905">
    <property type="entry name" value="FAD/NAD(P)-binding domain"/>
    <property type="match status" value="1"/>
</dbReference>
<keyword evidence="6" id="KW-1185">Reference proteome</keyword>
<dbReference type="InterPro" id="IPR050816">
    <property type="entry name" value="Flavin-dep_Halogenase_NPB"/>
</dbReference>
<keyword evidence="2" id="KW-0503">Monooxygenase</keyword>
<dbReference type="AlphaFoldDB" id="A0A1C4WW41"/>
<dbReference type="GO" id="GO:0004497">
    <property type="term" value="F:monooxygenase activity"/>
    <property type="evidence" value="ECO:0007669"/>
    <property type="project" value="UniProtKB-KW"/>
</dbReference>
<dbReference type="Gene3D" id="3.50.50.60">
    <property type="entry name" value="FAD/NAD(P)-binding domain"/>
    <property type="match status" value="1"/>
</dbReference>
<evidence type="ECO:0000313" key="5">
    <source>
        <dbReference type="EMBL" id="SCF00409.1"/>
    </source>
</evidence>
<dbReference type="PANTHER" id="PTHR43747">
    <property type="entry name" value="FAD-BINDING PROTEIN"/>
    <property type="match status" value="1"/>
</dbReference>
<proteinExistence type="inferred from homology"/>
<dbReference type="EMBL" id="FMCT01000004">
    <property type="protein sequence ID" value="SCF00409.1"/>
    <property type="molecule type" value="Genomic_DNA"/>
</dbReference>
<organism evidence="5 6">
    <name type="scientific">Micromonospora carbonacea</name>
    <dbReference type="NCBI Taxonomy" id="47853"/>
    <lineage>
        <taxon>Bacteria</taxon>
        <taxon>Bacillati</taxon>
        <taxon>Actinomycetota</taxon>
        <taxon>Actinomycetes</taxon>
        <taxon>Micromonosporales</taxon>
        <taxon>Micromonosporaceae</taxon>
        <taxon>Micromonospora</taxon>
    </lineage>
</organism>
<dbReference type="Pfam" id="PF04820">
    <property type="entry name" value="Trp_halogenase"/>
    <property type="match status" value="2"/>
</dbReference>
<dbReference type="PANTHER" id="PTHR43747:SF5">
    <property type="entry name" value="FAD-BINDING DOMAIN-CONTAINING PROTEIN"/>
    <property type="match status" value="1"/>
</dbReference>
<dbReference type="Gene3D" id="3.30.9.100">
    <property type="match status" value="1"/>
</dbReference>
<dbReference type="InterPro" id="IPR036188">
    <property type="entry name" value="FAD/NAD-bd_sf"/>
</dbReference>
<evidence type="ECO:0000256" key="2">
    <source>
        <dbReference type="ARBA" id="ARBA00023033"/>
    </source>
</evidence>